<feature type="region of interest" description="Disordered" evidence="15">
    <location>
        <begin position="333"/>
        <end position="367"/>
    </location>
</feature>
<evidence type="ECO:0000256" key="8">
    <source>
        <dbReference type="ARBA" id="ARBA00022837"/>
    </source>
</evidence>
<evidence type="ECO:0000256" key="10">
    <source>
        <dbReference type="ARBA" id="ARBA00022989"/>
    </source>
</evidence>
<evidence type="ECO:0000256" key="5">
    <source>
        <dbReference type="ARBA" id="ARBA00022692"/>
    </source>
</evidence>
<comment type="subcellular location">
    <subcellularLocation>
        <location evidence="2">Cell membrane</location>
        <topology evidence="2">Multi-pass membrane protein</topology>
    </subcellularLocation>
</comment>
<organism evidence="17 18">
    <name type="scientific">Protomyces lactucae-debilis</name>
    <dbReference type="NCBI Taxonomy" id="2754530"/>
    <lineage>
        <taxon>Eukaryota</taxon>
        <taxon>Fungi</taxon>
        <taxon>Dikarya</taxon>
        <taxon>Ascomycota</taxon>
        <taxon>Taphrinomycotina</taxon>
        <taxon>Taphrinomycetes</taxon>
        <taxon>Taphrinales</taxon>
        <taxon>Protomycetaceae</taxon>
        <taxon>Protomyces</taxon>
    </lineage>
</organism>
<dbReference type="AlphaFoldDB" id="A0A1Y2FKG1"/>
<evidence type="ECO:0000256" key="15">
    <source>
        <dbReference type="SAM" id="MobiDB-lite"/>
    </source>
</evidence>
<keyword evidence="18" id="KW-1185">Reference proteome</keyword>
<keyword evidence="8" id="KW-0106">Calcium</keyword>
<keyword evidence="11" id="KW-0443">Lipid metabolism</keyword>
<gene>
    <name evidence="17" type="ORF">BCR37DRAFT_386580</name>
</gene>
<dbReference type="OrthoDB" id="438440at2759"/>
<evidence type="ECO:0000313" key="18">
    <source>
        <dbReference type="Proteomes" id="UP000193685"/>
    </source>
</evidence>
<dbReference type="PANTHER" id="PTHR45792:SF7">
    <property type="entry name" value="PUTATIVE (AFU_ORTHOLOGUE AFUA_6G02710)-RELATED"/>
    <property type="match status" value="1"/>
</dbReference>
<dbReference type="GO" id="GO:0046340">
    <property type="term" value="P:diacylglycerol catabolic process"/>
    <property type="evidence" value="ECO:0007669"/>
    <property type="project" value="TreeGrafter"/>
</dbReference>
<dbReference type="OMA" id="FWAMIKT"/>
<dbReference type="GO" id="GO:0046872">
    <property type="term" value="F:metal ion binding"/>
    <property type="evidence" value="ECO:0007669"/>
    <property type="project" value="UniProtKB-KW"/>
</dbReference>
<evidence type="ECO:0000256" key="14">
    <source>
        <dbReference type="ARBA" id="ARBA00026104"/>
    </source>
</evidence>
<feature type="domain" description="Fungal lipase-type" evidence="16">
    <location>
        <begin position="490"/>
        <end position="647"/>
    </location>
</feature>
<dbReference type="InterPro" id="IPR029058">
    <property type="entry name" value="AB_hydrolase_fold"/>
</dbReference>
<evidence type="ECO:0000259" key="16">
    <source>
        <dbReference type="Pfam" id="PF01764"/>
    </source>
</evidence>
<sequence>MPGSNALQRYDDKVARDALATLLPAQVAGAISQLAGLSSFSLHVSSILVYNLIEAGRQGTQMSLEATRKVGSALLYAHRANGVADEEYAKYLESWSATGTHLLYCSISLVEIFAQASFSILQVSSAGGFYSAMESVRTIDALFGSNETSRMLASIICFMRKELESEGNYHGLFYGLTKALSTFAMLQNLTYGRTAQERQDRICWDVISIGRGDLPASATHCQVKPTIADNTIPSDILRQIPVNATYSIATETTVTTKTIVNIDDIAGHAIPAGKSRFSFEKVRKKLKTSKFIKQRQAIYGGAPVLSPTTTRERPDTFIALQYRFGEPECISQRREKPIIPRRDNRSQPPSPSKNALPSRRPYSLSTNHSTSSIVTISLHPWESPPEERPQSQTWPPVLLERLLYRFHRFSTAAYGQVFLQLLGFSDPSHWASHHFVRDLNDHENHAAFGAHVGCSTADILLSSYAPGNTTRASPSIVYFVSVDHQSQSVVVSLRGTLGFSDLLTDLTAEYHPYTRRGARGQPEQHFVHKGVLEAAQRLASNTALLACINTALRQRPHFGLVLTGHSLGGSVAALLALEWSLPAQQVTGDVQLPGYAHYLQLQGLPTVPISSFGYGTPACLSPSMCCATAGLIVTCVNGFDVVPSLSFGLVHDFKSISQVLSQDESGVLARIGKRLVSGAAAGIQASAADDDYLFAVLKTLRCQMDHDKLVPPGRLLNIQASRHRCHSPTAGHAMQGTRVVVSEVVDVQARFGEMVFAKTMLSDHSPVAYEASLQALVRGLAEQSEQQQSGDETFVDEQ</sequence>
<dbReference type="EC" id="3.1.1.116" evidence="14"/>
<dbReference type="GeneID" id="63787054"/>
<evidence type="ECO:0000256" key="3">
    <source>
        <dbReference type="ARBA" id="ARBA00022475"/>
    </source>
</evidence>
<dbReference type="GO" id="GO:0019369">
    <property type="term" value="P:arachidonate metabolic process"/>
    <property type="evidence" value="ECO:0007669"/>
    <property type="project" value="TreeGrafter"/>
</dbReference>
<accession>A0A1Y2FKG1</accession>
<evidence type="ECO:0000256" key="9">
    <source>
        <dbReference type="ARBA" id="ARBA00022963"/>
    </source>
</evidence>
<evidence type="ECO:0000313" key="17">
    <source>
        <dbReference type="EMBL" id="ORY84419.1"/>
    </source>
</evidence>
<evidence type="ECO:0000256" key="6">
    <source>
        <dbReference type="ARBA" id="ARBA00022723"/>
    </source>
</evidence>
<evidence type="ECO:0000256" key="11">
    <source>
        <dbReference type="ARBA" id="ARBA00023098"/>
    </source>
</evidence>
<dbReference type="GO" id="GO:0016298">
    <property type="term" value="F:lipase activity"/>
    <property type="evidence" value="ECO:0007669"/>
    <property type="project" value="TreeGrafter"/>
</dbReference>
<feature type="compositionally biased region" description="Basic and acidic residues" evidence="15">
    <location>
        <begin position="333"/>
        <end position="345"/>
    </location>
</feature>
<dbReference type="CDD" id="cd00519">
    <property type="entry name" value="Lipase_3"/>
    <property type="match status" value="1"/>
</dbReference>
<name>A0A1Y2FKG1_PROLT</name>
<proteinExistence type="predicted"/>
<dbReference type="Proteomes" id="UP000193685">
    <property type="component" value="Unassembled WGS sequence"/>
</dbReference>
<dbReference type="InterPro" id="IPR002921">
    <property type="entry name" value="Fungal_lipase-type"/>
</dbReference>
<dbReference type="GO" id="GO:0005886">
    <property type="term" value="C:plasma membrane"/>
    <property type="evidence" value="ECO:0007669"/>
    <property type="project" value="UniProtKB-SubCell"/>
</dbReference>
<dbReference type="PANTHER" id="PTHR45792">
    <property type="entry name" value="DIACYLGLYCEROL LIPASE HOMOLOG-RELATED"/>
    <property type="match status" value="1"/>
</dbReference>
<evidence type="ECO:0000256" key="13">
    <source>
        <dbReference type="ARBA" id="ARBA00024531"/>
    </source>
</evidence>
<comment type="caution">
    <text evidence="17">The sequence shown here is derived from an EMBL/GenBank/DDBJ whole genome shotgun (WGS) entry which is preliminary data.</text>
</comment>
<protein>
    <recommendedName>
        <fullName evidence="14">sn-1-specific diacylglycerol lipase</fullName>
        <ecNumber evidence="14">3.1.1.116</ecNumber>
    </recommendedName>
</protein>
<reference evidence="17 18" key="1">
    <citation type="submission" date="2016-07" db="EMBL/GenBank/DDBJ databases">
        <title>Pervasive Adenine N6-methylation of Active Genes in Fungi.</title>
        <authorList>
            <consortium name="DOE Joint Genome Institute"/>
            <person name="Mondo S.J."/>
            <person name="Dannebaum R.O."/>
            <person name="Kuo R.C."/>
            <person name="Labutti K."/>
            <person name="Haridas S."/>
            <person name="Kuo A."/>
            <person name="Salamov A."/>
            <person name="Ahrendt S.R."/>
            <person name="Lipzen A."/>
            <person name="Sullivan W."/>
            <person name="Andreopoulos W.B."/>
            <person name="Clum A."/>
            <person name="Lindquist E."/>
            <person name="Daum C."/>
            <person name="Ramamoorthy G.K."/>
            <person name="Gryganskyi A."/>
            <person name="Culley D."/>
            <person name="Magnuson J.K."/>
            <person name="James T.Y."/>
            <person name="O'Malley M.A."/>
            <person name="Stajich J.E."/>
            <person name="Spatafora J.W."/>
            <person name="Visel A."/>
            <person name="Grigoriev I.V."/>
        </authorList>
    </citation>
    <scope>NUCLEOTIDE SEQUENCE [LARGE SCALE GENOMIC DNA]</scope>
    <source>
        <strain evidence="17 18">12-1054</strain>
    </source>
</reference>
<dbReference type="SUPFAM" id="SSF53474">
    <property type="entry name" value="alpha/beta-Hydrolases"/>
    <property type="match status" value="1"/>
</dbReference>
<dbReference type="RefSeq" id="XP_040726437.1">
    <property type="nucleotide sequence ID" value="XM_040870455.1"/>
</dbReference>
<dbReference type="Pfam" id="PF01764">
    <property type="entry name" value="Lipase_3"/>
    <property type="match status" value="1"/>
</dbReference>
<keyword evidence="6" id="KW-0479">Metal-binding</keyword>
<evidence type="ECO:0000256" key="1">
    <source>
        <dbReference type="ARBA" id="ARBA00001913"/>
    </source>
</evidence>
<keyword evidence="5" id="KW-0812">Transmembrane</keyword>
<evidence type="ECO:0000256" key="2">
    <source>
        <dbReference type="ARBA" id="ARBA00004651"/>
    </source>
</evidence>
<keyword evidence="3" id="KW-1003">Cell membrane</keyword>
<evidence type="ECO:0000256" key="7">
    <source>
        <dbReference type="ARBA" id="ARBA00022801"/>
    </source>
</evidence>
<keyword evidence="7" id="KW-0378">Hydrolase</keyword>
<comment type="catalytic activity">
    <reaction evidence="13">
        <text>a 1,2-diacyl-sn-glycerol + H2O = a 2-acylglycerol + a fatty acid + H(+)</text>
        <dbReference type="Rhea" id="RHEA:33275"/>
        <dbReference type="ChEBI" id="CHEBI:15377"/>
        <dbReference type="ChEBI" id="CHEBI:15378"/>
        <dbReference type="ChEBI" id="CHEBI:17389"/>
        <dbReference type="ChEBI" id="CHEBI:17815"/>
        <dbReference type="ChEBI" id="CHEBI:28868"/>
        <dbReference type="EC" id="3.1.1.116"/>
    </reaction>
    <physiologicalReaction direction="left-to-right" evidence="13">
        <dbReference type="Rhea" id="RHEA:33276"/>
    </physiologicalReaction>
</comment>
<keyword evidence="4" id="KW-0597">Phosphoprotein</keyword>
<dbReference type="Gene3D" id="3.40.50.1820">
    <property type="entry name" value="alpha/beta hydrolase"/>
    <property type="match status" value="1"/>
</dbReference>
<dbReference type="EMBL" id="MCFI01000006">
    <property type="protein sequence ID" value="ORY84419.1"/>
    <property type="molecule type" value="Genomic_DNA"/>
</dbReference>
<keyword evidence="12" id="KW-0472">Membrane</keyword>
<keyword evidence="10" id="KW-1133">Transmembrane helix</keyword>
<evidence type="ECO:0000256" key="12">
    <source>
        <dbReference type="ARBA" id="ARBA00023136"/>
    </source>
</evidence>
<comment type="cofactor">
    <cofactor evidence="1">
        <name>Ca(2+)</name>
        <dbReference type="ChEBI" id="CHEBI:29108"/>
    </cofactor>
</comment>
<evidence type="ECO:0000256" key="4">
    <source>
        <dbReference type="ARBA" id="ARBA00022553"/>
    </source>
</evidence>
<keyword evidence="9" id="KW-0442">Lipid degradation</keyword>
<dbReference type="InterPro" id="IPR052214">
    <property type="entry name" value="DAG_Lipase-Related"/>
</dbReference>